<dbReference type="Proteomes" id="UP001251528">
    <property type="component" value="Unassembled WGS sequence"/>
</dbReference>
<reference evidence="3" key="1">
    <citation type="submission" date="2023-06" db="EMBL/GenBank/DDBJ databases">
        <title>Conoideocrella luteorostrata (Hypocreales: Clavicipitaceae), a potential biocontrol fungus for elongate hemlock scale in United States Christmas tree production areas.</title>
        <authorList>
            <person name="Barrett H."/>
            <person name="Lovett B."/>
            <person name="Macias A.M."/>
            <person name="Stajich J.E."/>
            <person name="Kasson M.T."/>
        </authorList>
    </citation>
    <scope>NUCLEOTIDE SEQUENCE</scope>
    <source>
        <strain evidence="3">ARSEF 14590</strain>
    </source>
</reference>
<keyword evidence="4" id="KW-1185">Reference proteome</keyword>
<protein>
    <recommendedName>
        <fullName evidence="2">SRR1-like domain-containing protein</fullName>
    </recommendedName>
</protein>
<feature type="region of interest" description="Disordered" evidence="1">
    <location>
        <begin position="1"/>
        <end position="27"/>
    </location>
</feature>
<evidence type="ECO:0000256" key="1">
    <source>
        <dbReference type="SAM" id="MobiDB-lite"/>
    </source>
</evidence>
<organism evidence="3 4">
    <name type="scientific">Conoideocrella luteorostrata</name>
    <dbReference type="NCBI Taxonomy" id="1105319"/>
    <lineage>
        <taxon>Eukaryota</taxon>
        <taxon>Fungi</taxon>
        <taxon>Dikarya</taxon>
        <taxon>Ascomycota</taxon>
        <taxon>Pezizomycotina</taxon>
        <taxon>Sordariomycetes</taxon>
        <taxon>Hypocreomycetidae</taxon>
        <taxon>Hypocreales</taxon>
        <taxon>Clavicipitaceae</taxon>
        <taxon>Conoideocrella</taxon>
    </lineage>
</organism>
<feature type="domain" description="SRR1-like" evidence="2">
    <location>
        <begin position="175"/>
        <end position="301"/>
    </location>
</feature>
<name>A0AAJ0FTE5_9HYPO</name>
<evidence type="ECO:0000313" key="4">
    <source>
        <dbReference type="Proteomes" id="UP001251528"/>
    </source>
</evidence>
<dbReference type="EMBL" id="JASWJB010000421">
    <property type="protein sequence ID" value="KAK2590578.1"/>
    <property type="molecule type" value="Genomic_DNA"/>
</dbReference>
<dbReference type="InterPro" id="IPR012942">
    <property type="entry name" value="SRR1-like"/>
</dbReference>
<dbReference type="PANTHER" id="PTHR42080:SF3">
    <property type="entry name" value="SRR1-LIKE DOMAIN-CONTAINING PROTEIN"/>
    <property type="match status" value="1"/>
</dbReference>
<accession>A0AAJ0FTE5</accession>
<comment type="caution">
    <text evidence="3">The sequence shown here is derived from an EMBL/GenBank/DDBJ whole genome shotgun (WGS) entry which is preliminary data.</text>
</comment>
<proteinExistence type="predicted"/>
<sequence length="352" mass="39594">MSDCDTFSLVSSNDNEEWGDEIPPTESEKASEAAFIARVWEKYNAGVPLYTKEMIRFAQQQISQNPLPYAIQVLGFDGELHPNTLPLWWSAPSERRMYPVLMFASIEEITSPAPHRILSQEFACVRVGGQSRDGTLSVPEVPLNEAGAGFEANFQLWEQSETWKQLKQSLGPCLARLPEIDKIIGFGLGYITGREYTGDVESRKDGPCTQHALLITLARYLEQETGRAVKCYVQDPAYSDTCKAVLGARNIEVLEPEDGFLLVDDKSVVLSFSPNVPVRQITADLARPAMMIWDRVVLPTERPWRRLKRGGWLSPHTTDPVSPRVLAMAREYTEIPSDDEFLRAIGVYVRQD</sequence>
<dbReference type="PANTHER" id="PTHR42080">
    <property type="entry name" value="SRR1 DOMAIN-CONTAINING PROTEIN"/>
    <property type="match status" value="1"/>
</dbReference>
<evidence type="ECO:0000259" key="2">
    <source>
        <dbReference type="Pfam" id="PF07985"/>
    </source>
</evidence>
<dbReference type="Pfam" id="PF07985">
    <property type="entry name" value="SRR1"/>
    <property type="match status" value="1"/>
</dbReference>
<evidence type="ECO:0000313" key="3">
    <source>
        <dbReference type="EMBL" id="KAK2590578.1"/>
    </source>
</evidence>
<dbReference type="AlphaFoldDB" id="A0AAJ0FTE5"/>
<gene>
    <name evidence="3" type="ORF">QQS21_011743</name>
</gene>